<reference evidence="2 3" key="1">
    <citation type="journal article" date="2012" name="Stand. Genomic Sci.">
        <title>Complete genome sequence of the aerobic, heterotroph Marinithermus hydrothermalis type strain (T1(T)) from a deep-sea hydrothermal vent chimney.</title>
        <authorList>
            <person name="Copeland A."/>
            <person name="Gu W."/>
            <person name="Yasawong M."/>
            <person name="Lapidus A."/>
            <person name="Lucas S."/>
            <person name="Deshpande S."/>
            <person name="Pagani I."/>
            <person name="Tapia R."/>
            <person name="Cheng J.F."/>
            <person name="Goodwin L.A."/>
            <person name="Pitluck S."/>
            <person name="Liolios K."/>
            <person name="Ivanova N."/>
            <person name="Mavromatis K."/>
            <person name="Mikhailova N."/>
            <person name="Pati A."/>
            <person name="Chen A."/>
            <person name="Palaniappan K."/>
            <person name="Land M."/>
            <person name="Pan C."/>
            <person name="Brambilla E.M."/>
            <person name="Rohde M."/>
            <person name="Tindall B.J."/>
            <person name="Sikorski J."/>
            <person name="Goker M."/>
            <person name="Detter J.C."/>
            <person name="Bristow J."/>
            <person name="Eisen J.A."/>
            <person name="Markowitz V."/>
            <person name="Hugenholtz P."/>
            <person name="Kyrpides N.C."/>
            <person name="Klenk H.P."/>
            <person name="Woyke T."/>
        </authorList>
    </citation>
    <scope>NUCLEOTIDE SEQUENCE [LARGE SCALE GENOMIC DNA]</scope>
    <source>
        <strain evidence="3">DSM 14884 / JCM 11576 / T1</strain>
    </source>
</reference>
<dbReference type="InterPro" id="IPR050570">
    <property type="entry name" value="Cell_wall_metabolism_enzyme"/>
</dbReference>
<feature type="domain" description="M23ase beta-sheet core" evidence="1">
    <location>
        <begin position="94"/>
        <end position="210"/>
    </location>
</feature>
<evidence type="ECO:0000313" key="2">
    <source>
        <dbReference type="EMBL" id="AEB10795.1"/>
    </source>
</evidence>
<dbReference type="PANTHER" id="PTHR21666:SF270">
    <property type="entry name" value="MUREIN HYDROLASE ACTIVATOR ENVC"/>
    <property type="match status" value="1"/>
</dbReference>
<sequence>MRLKPGWYVLLLTALYALVVTLAWQQDRRTLHALRGELVALETDRARGPGGYTLPLPGACLPKNPDHLPGALRPYRNGVSYGFIFTEGDACVPVPYGTGVVAAAGGTVIKAEQAYTELSPEAFAELLQAVAEGASPEQMDALRGREVWIRHPDGRITVYGHLAGLAPNLREGTVVHKGQWIGYVGNSGTSLAVEGRTSGARLLFEVWTGGVDTGSYLGEGLEPEAILEEAARLFAVP</sequence>
<dbReference type="Proteomes" id="UP000007030">
    <property type="component" value="Chromosome"/>
</dbReference>
<dbReference type="AlphaFoldDB" id="F2NKN2"/>
<dbReference type="EMBL" id="CP002630">
    <property type="protein sequence ID" value="AEB10795.1"/>
    <property type="molecule type" value="Genomic_DNA"/>
</dbReference>
<dbReference type="STRING" id="869210.Marky_0030"/>
<proteinExistence type="predicted"/>
<dbReference type="RefSeq" id="WP_013702850.1">
    <property type="nucleotide sequence ID" value="NC_015387.1"/>
</dbReference>
<dbReference type="HOGENOM" id="CLU_1164767_0_0_0"/>
<dbReference type="Gene3D" id="2.70.70.10">
    <property type="entry name" value="Glucose Permease (Domain IIA)"/>
    <property type="match status" value="1"/>
</dbReference>
<evidence type="ECO:0000259" key="1">
    <source>
        <dbReference type="Pfam" id="PF01551"/>
    </source>
</evidence>
<evidence type="ECO:0000313" key="3">
    <source>
        <dbReference type="Proteomes" id="UP000007030"/>
    </source>
</evidence>
<dbReference type="InterPro" id="IPR011055">
    <property type="entry name" value="Dup_hybrid_motif"/>
</dbReference>
<dbReference type="GO" id="GO:0004222">
    <property type="term" value="F:metalloendopeptidase activity"/>
    <property type="evidence" value="ECO:0007669"/>
    <property type="project" value="TreeGrafter"/>
</dbReference>
<dbReference type="PANTHER" id="PTHR21666">
    <property type="entry name" value="PEPTIDASE-RELATED"/>
    <property type="match status" value="1"/>
</dbReference>
<accession>F2NKN2</accession>
<dbReference type="CDD" id="cd12797">
    <property type="entry name" value="M23_peptidase"/>
    <property type="match status" value="1"/>
</dbReference>
<dbReference type="InterPro" id="IPR016047">
    <property type="entry name" value="M23ase_b-sheet_dom"/>
</dbReference>
<organism evidence="2 3">
    <name type="scientific">Marinithermus hydrothermalis (strain DSM 14884 / JCM 11576 / T1)</name>
    <dbReference type="NCBI Taxonomy" id="869210"/>
    <lineage>
        <taxon>Bacteria</taxon>
        <taxon>Thermotogati</taxon>
        <taxon>Deinococcota</taxon>
        <taxon>Deinococci</taxon>
        <taxon>Thermales</taxon>
        <taxon>Thermaceae</taxon>
        <taxon>Marinithermus</taxon>
    </lineage>
</organism>
<dbReference type="OrthoDB" id="30934at2"/>
<dbReference type="Pfam" id="PF01551">
    <property type="entry name" value="Peptidase_M23"/>
    <property type="match status" value="1"/>
</dbReference>
<dbReference type="eggNOG" id="COG0739">
    <property type="taxonomic scope" value="Bacteria"/>
</dbReference>
<dbReference type="KEGG" id="mhd:Marky_0030"/>
<name>F2NKN2_MARHT</name>
<gene>
    <name evidence="2" type="ordered locus">Marky_0030</name>
</gene>
<protein>
    <submittedName>
        <fullName evidence="2">Peptidase M23</fullName>
    </submittedName>
</protein>
<keyword evidence="3" id="KW-1185">Reference proteome</keyword>
<dbReference type="SUPFAM" id="SSF51261">
    <property type="entry name" value="Duplicated hybrid motif"/>
    <property type="match status" value="1"/>
</dbReference>